<dbReference type="RefSeq" id="XP_013418958.1">
    <property type="nucleotide sequence ID" value="XM_013563504.2"/>
</dbReference>
<dbReference type="InterPro" id="IPR043136">
    <property type="entry name" value="B30.2/SPRY_sf"/>
</dbReference>
<proteinExistence type="predicted"/>
<feature type="domain" description="NHR" evidence="2">
    <location>
        <begin position="201"/>
        <end position="368"/>
    </location>
</feature>
<dbReference type="CDD" id="cd12887">
    <property type="entry name" value="SPRY_NHR_like"/>
    <property type="match status" value="6"/>
</dbReference>
<organism evidence="3 4">
    <name type="scientific">Lingula anatina</name>
    <name type="common">Brachiopod</name>
    <name type="synonym">Lingula unguis</name>
    <dbReference type="NCBI Taxonomy" id="7574"/>
    <lineage>
        <taxon>Eukaryota</taxon>
        <taxon>Metazoa</taxon>
        <taxon>Spiralia</taxon>
        <taxon>Lophotrochozoa</taxon>
        <taxon>Brachiopoda</taxon>
        <taxon>Linguliformea</taxon>
        <taxon>Lingulata</taxon>
        <taxon>Lingulida</taxon>
        <taxon>Linguloidea</taxon>
        <taxon>Lingulidae</taxon>
        <taxon>Lingula</taxon>
    </lineage>
</organism>
<dbReference type="GeneID" id="106179761"/>
<feature type="domain" description="NHR" evidence="2">
    <location>
        <begin position="409"/>
        <end position="575"/>
    </location>
</feature>
<evidence type="ECO:0000313" key="4">
    <source>
        <dbReference type="RefSeq" id="XP_013418958.1"/>
    </source>
</evidence>
<feature type="domain" description="NHR" evidence="2">
    <location>
        <begin position="997"/>
        <end position="1160"/>
    </location>
</feature>
<dbReference type="GO" id="GO:0061630">
    <property type="term" value="F:ubiquitin protein ligase activity"/>
    <property type="evidence" value="ECO:0007669"/>
    <property type="project" value="TreeGrafter"/>
</dbReference>
<dbReference type="PANTHER" id="PTHR12429:SF14">
    <property type="entry name" value="NEURALIZED-LIKE PROTEIN 4"/>
    <property type="match status" value="1"/>
</dbReference>
<dbReference type="Pfam" id="PF07177">
    <property type="entry name" value="Neuralized"/>
    <property type="match status" value="6"/>
</dbReference>
<dbReference type="FunCoup" id="A0A1S3K8K5">
    <property type="interactions" value="246"/>
</dbReference>
<dbReference type="FunFam" id="2.60.120.920:FF:000014">
    <property type="entry name" value="neuralized-like protein 4 isoform X2"/>
    <property type="match status" value="1"/>
</dbReference>
<dbReference type="Proteomes" id="UP000085678">
    <property type="component" value="Unplaced"/>
</dbReference>
<dbReference type="SMART" id="SM00588">
    <property type="entry name" value="NEUZ"/>
    <property type="match status" value="6"/>
</dbReference>
<dbReference type="PANTHER" id="PTHR12429">
    <property type="entry name" value="NEURALIZED"/>
    <property type="match status" value="1"/>
</dbReference>
<reference evidence="4" key="1">
    <citation type="submission" date="2025-08" db="UniProtKB">
        <authorList>
            <consortium name="RefSeq"/>
        </authorList>
    </citation>
    <scope>IDENTIFICATION</scope>
    <source>
        <tissue evidence="4">Gonads</tissue>
    </source>
</reference>
<dbReference type="SUPFAM" id="SSF49899">
    <property type="entry name" value="Concanavalin A-like lectins/glucanases"/>
    <property type="match status" value="3"/>
</dbReference>
<dbReference type="FunFam" id="2.60.120.920:FF:000001">
    <property type="entry name" value="neuralized-like protein 4 isoform X1"/>
    <property type="match status" value="5"/>
</dbReference>
<keyword evidence="3" id="KW-1185">Reference proteome</keyword>
<dbReference type="InterPro" id="IPR013320">
    <property type="entry name" value="ConA-like_dom_sf"/>
</dbReference>
<dbReference type="KEGG" id="lak:106179761"/>
<evidence type="ECO:0000256" key="1">
    <source>
        <dbReference type="SAM" id="MobiDB-lite"/>
    </source>
</evidence>
<gene>
    <name evidence="4" type="primary">LOC106179761</name>
</gene>
<feature type="compositionally biased region" description="Basic and acidic residues" evidence="1">
    <location>
        <begin position="979"/>
        <end position="989"/>
    </location>
</feature>
<dbReference type="STRING" id="7574.A0A1S3K8K5"/>
<dbReference type="OrthoDB" id="49113at2759"/>
<evidence type="ECO:0000313" key="3">
    <source>
        <dbReference type="Proteomes" id="UP000085678"/>
    </source>
</evidence>
<dbReference type="Gene3D" id="2.60.120.920">
    <property type="match status" value="6"/>
</dbReference>
<feature type="domain" description="NHR" evidence="2">
    <location>
        <begin position="791"/>
        <end position="961"/>
    </location>
</feature>
<dbReference type="InterPro" id="IPR006573">
    <property type="entry name" value="NHR_dom"/>
</dbReference>
<dbReference type="InParanoid" id="A0A1S3K8K5"/>
<evidence type="ECO:0000259" key="2">
    <source>
        <dbReference type="PROSITE" id="PS51065"/>
    </source>
</evidence>
<name>A0A1S3K8K5_LINAN</name>
<sequence>MSASFHSRAGAFITLSNNNRTAQRNHPNQEFNNGVVLSVEPLRDNQLFEVKIDRKVNSWSGSIEIGVTASDPNHLNFPTSATGFRENTWVMSGSSILKDGHSLIEEYGIDLDTLDEGDKVGVMKTSNGELHFFVNGQDQGEAVSNLPNKVYAVIDLYGKCAQVSVLDSDSNRETAFSNEIAQTSGASNADNSNQIAHSNERLLFHERCGSLVKLTNNRRTAERRRPLDEFNNGVVMTNRPLKDDELFEIRIERLVDKWSGSIEVGITTHNPVTLDYPATMTNMRSGTIMMSGCGILTNGKGTRREYGDYNLDELREGDRIGLIKKSNGCLHYYINGVDQGVAATKTAQMVWGVVDLYGMAVKVTILDPEECPSEPAALNRSLTHIFRTMRDSMTSAYDTDEETREEVEKLLFHPRCGSHASIINWQRTASRPNAMEDFNHGVCITNRFLRPGETFEVQIDKMVEKWAGSIEIGVTTHSATDLDFPSTMTNVRSGTWMMTGNGVMHNGTTVIDEYGQNLDRLKVGDRLGVVRKPDGTLHFYVNGIDQGSAATNIPPNVYGVIDLYGQAAQATIVDSTDPVPTSMLISSDLSVDSDELGFHHIHGKNACILPGGRTATRPNARGEFNDAIIMSNRPLRDNEMFEIVIEKMVDRWSGSIEAGVTLIRPHEIDLPSTMTDIDYDTWMLSGSSIMQDGSTIRNSYSCDLDLLGVGARIGMMRTSEGDLHFFVDGEDMGVACSGLPSGVYAVVDLYGQCAQVSICNGQTTRFHAIDNHSSLEYIDQSLSTPVSVEVSHRFSVCCGKNVAMKNNGTTACRTKGFNEGLVFSSEPLRNNELFEVRVDQLAKQWSGSLHIGLTTMAISDTTPTSHLTPRATDLRSKAKVTWVVCGSEVKKNGVTVKENCAPSLERLEIGDTVGIKRSADATMHVYVNGEDLGVAASNIPKNVFAIIDLYGMAETVTVTSSAFPDILTSPTGPPSMRSESSDSLEKETDQDTAEGVNLHFHGNHGKNINLSNKNMTASRTASYNQGIVITQRPLPRNHIFQIRLDKLNPRWTSSVMIGVTGTPADKQTFPSSAISVKKMTWIIQGTSVFQNGVKVKEKYGCDLDAAATGHVIGVMVDSDSVLHLYVDGVDQGPAARDIPKQCYGIVDLYGQCEEVTIVTEADLHEEVVTADREKADIEDGMKENICQSPPPEVNTKIRNCEYQNTCARLKIILGLPDGYFSPEHNMCYCETCHKIRGDESYYKRGDPPKDYAVPFGWCRFALKVPHRAQVLNVFEKWHIAFHGTRFDCVRRILDCGDLLMPGDLAMGGHQLATQPGHFNENKKPDGFDIKQIFLSPTIRYSGCQTYAPKCQFRDPKTKKLLSARVAFQVHVKPGSYKVAPQTIGANEQIDPKLSNNELEWSTKERGSIVLYGLLIKVEQ</sequence>
<feature type="domain" description="NHR" evidence="2">
    <location>
        <begin position="2"/>
        <end position="168"/>
    </location>
</feature>
<feature type="region of interest" description="Disordered" evidence="1">
    <location>
        <begin position="963"/>
        <end position="991"/>
    </location>
</feature>
<accession>A0A1S3K8K5</accession>
<protein>
    <submittedName>
        <fullName evidence="4">Neuralized-like protein 4</fullName>
    </submittedName>
</protein>
<dbReference type="InterPro" id="IPR037962">
    <property type="entry name" value="Neuralized"/>
</dbReference>
<dbReference type="PROSITE" id="PS51065">
    <property type="entry name" value="NHR"/>
    <property type="match status" value="6"/>
</dbReference>
<feature type="domain" description="NHR" evidence="2">
    <location>
        <begin position="595"/>
        <end position="761"/>
    </location>
</feature>